<dbReference type="InterPro" id="IPR001507">
    <property type="entry name" value="ZP_dom"/>
</dbReference>
<gene>
    <name evidence="4" type="ORF">Hamer_G011525</name>
</gene>
<name>A0A8J5K726_HOMAM</name>
<evidence type="ECO:0000313" key="4">
    <source>
        <dbReference type="EMBL" id="KAG7168858.1"/>
    </source>
</evidence>
<organism evidence="4 5">
    <name type="scientific">Homarus americanus</name>
    <name type="common">American lobster</name>
    <dbReference type="NCBI Taxonomy" id="6706"/>
    <lineage>
        <taxon>Eukaryota</taxon>
        <taxon>Metazoa</taxon>
        <taxon>Ecdysozoa</taxon>
        <taxon>Arthropoda</taxon>
        <taxon>Crustacea</taxon>
        <taxon>Multicrustacea</taxon>
        <taxon>Malacostraca</taxon>
        <taxon>Eumalacostraca</taxon>
        <taxon>Eucarida</taxon>
        <taxon>Decapoda</taxon>
        <taxon>Pleocyemata</taxon>
        <taxon>Astacidea</taxon>
        <taxon>Nephropoidea</taxon>
        <taxon>Nephropidae</taxon>
        <taxon>Homarus</taxon>
    </lineage>
</organism>
<dbReference type="Gene3D" id="2.60.40.4100">
    <property type="entry name" value="Zona pellucida, ZP-C domain"/>
    <property type="match status" value="1"/>
</dbReference>
<dbReference type="PRINTS" id="PR01217">
    <property type="entry name" value="PRICHEXTENSN"/>
</dbReference>
<keyword evidence="5" id="KW-1185">Reference proteome</keyword>
<dbReference type="PANTHER" id="PTHR46560">
    <property type="entry name" value="CYPHER, ISOFORM B"/>
    <property type="match status" value="1"/>
</dbReference>
<dbReference type="Pfam" id="PF00100">
    <property type="entry name" value="Zona_pellucida"/>
    <property type="match status" value="1"/>
</dbReference>
<evidence type="ECO:0000256" key="1">
    <source>
        <dbReference type="ARBA" id="ARBA00023157"/>
    </source>
</evidence>
<sequence length="282" mass="31263">MDGILRIGEPLTVMVYLKDTERRLDVAVRDCWAYGEPEFEDPATPSLQMTSSNGCPTRMKLMHFWARTYDTFDTGATLITYTNMSAFKFPDRMQVFLTCNVQICTEHCEDRCIGEPSEPVTFVTTHDIIKVTTPLTPIRLPPPPPPYCRPGSKDPRCRPSITKPICGPGSTDPECRRPLSPACYPGSRDPACKPTTVRPPAPPPLVTQKPICYPGSRDPSCPKPTPPTRRPFTCRPGSKDPRCPQPTTSRPSTPSCYPGSPDPRCPKPTTPFTCRPGSKDPR</sequence>
<feature type="non-terminal residue" evidence="4">
    <location>
        <position position="282"/>
    </location>
</feature>
<keyword evidence="1" id="KW-1015">Disulfide bond</keyword>
<dbReference type="AlphaFoldDB" id="A0A8J5K726"/>
<dbReference type="PROSITE" id="PS51034">
    <property type="entry name" value="ZP_2"/>
    <property type="match status" value="1"/>
</dbReference>
<feature type="compositionally biased region" description="Pro residues" evidence="2">
    <location>
        <begin position="260"/>
        <end position="269"/>
    </location>
</feature>
<protein>
    <submittedName>
        <fullName evidence="4">Putative Zona pellucida-like domain-containing protein 7</fullName>
    </submittedName>
</protein>
<reference evidence="4" key="1">
    <citation type="journal article" date="2021" name="Sci. Adv.">
        <title>The American lobster genome reveals insights on longevity, neural, and immune adaptations.</title>
        <authorList>
            <person name="Polinski J.M."/>
            <person name="Zimin A.V."/>
            <person name="Clark K.F."/>
            <person name="Kohn A.B."/>
            <person name="Sadowski N."/>
            <person name="Timp W."/>
            <person name="Ptitsyn A."/>
            <person name="Khanna P."/>
            <person name="Romanova D.Y."/>
            <person name="Williams P."/>
            <person name="Greenwood S.J."/>
            <person name="Moroz L.L."/>
            <person name="Walt D.R."/>
            <person name="Bodnar A.G."/>
        </authorList>
    </citation>
    <scope>NUCLEOTIDE SEQUENCE</scope>
    <source>
        <strain evidence="4">GMGI-L3</strain>
    </source>
</reference>
<feature type="compositionally biased region" description="Low complexity" evidence="2">
    <location>
        <begin position="245"/>
        <end position="258"/>
    </location>
</feature>
<evidence type="ECO:0000259" key="3">
    <source>
        <dbReference type="PROSITE" id="PS51034"/>
    </source>
</evidence>
<feature type="region of interest" description="Disordered" evidence="2">
    <location>
        <begin position="149"/>
        <end position="173"/>
    </location>
</feature>
<proteinExistence type="predicted"/>
<dbReference type="Proteomes" id="UP000747542">
    <property type="component" value="Unassembled WGS sequence"/>
</dbReference>
<feature type="domain" description="ZP" evidence="3">
    <location>
        <begin position="1"/>
        <end position="119"/>
    </location>
</feature>
<dbReference type="InterPro" id="IPR042235">
    <property type="entry name" value="ZP-C_dom"/>
</dbReference>
<accession>A0A8J5K726</accession>
<dbReference type="EMBL" id="JAHLQT010018664">
    <property type="protein sequence ID" value="KAG7168858.1"/>
    <property type="molecule type" value="Genomic_DNA"/>
</dbReference>
<feature type="region of interest" description="Disordered" evidence="2">
    <location>
        <begin position="189"/>
        <end position="282"/>
    </location>
</feature>
<dbReference type="InterPro" id="IPR055355">
    <property type="entry name" value="ZP-C"/>
</dbReference>
<evidence type="ECO:0000256" key="2">
    <source>
        <dbReference type="SAM" id="MobiDB-lite"/>
    </source>
</evidence>
<evidence type="ECO:0000313" key="5">
    <source>
        <dbReference type="Proteomes" id="UP000747542"/>
    </source>
</evidence>
<dbReference type="PANTHER" id="PTHR46560:SF6">
    <property type="entry name" value="ZYE"/>
    <property type="match status" value="1"/>
</dbReference>
<comment type="caution">
    <text evidence="4">The sequence shown here is derived from an EMBL/GenBank/DDBJ whole genome shotgun (WGS) entry which is preliminary data.</text>
</comment>